<reference evidence="1 2" key="2">
    <citation type="journal article" date="2022" name="Mol. Ecol. Resour.">
        <title>The genomes of chicory, endive, great burdock and yacon provide insights into Asteraceae paleo-polyploidization history and plant inulin production.</title>
        <authorList>
            <person name="Fan W."/>
            <person name="Wang S."/>
            <person name="Wang H."/>
            <person name="Wang A."/>
            <person name="Jiang F."/>
            <person name="Liu H."/>
            <person name="Zhao H."/>
            <person name="Xu D."/>
            <person name="Zhang Y."/>
        </authorList>
    </citation>
    <scope>NUCLEOTIDE SEQUENCE [LARGE SCALE GENOMIC DNA]</scope>
    <source>
        <strain evidence="2">cv. Niubang</strain>
    </source>
</reference>
<evidence type="ECO:0000313" key="2">
    <source>
        <dbReference type="Proteomes" id="UP001055879"/>
    </source>
</evidence>
<name>A0ACB8ZH15_ARCLA</name>
<sequence>MGFFRTELKRMELNRKETSEANDVAEDLKRIVATLEKENNDLKMEKNEHKVALEVAGKSLSPNSNGVHEVGLSFSQWRTTL</sequence>
<accession>A0ACB8ZH15</accession>
<dbReference type="EMBL" id="CM042056">
    <property type="protein sequence ID" value="KAI3696588.1"/>
    <property type="molecule type" value="Genomic_DNA"/>
</dbReference>
<comment type="caution">
    <text evidence="1">The sequence shown here is derived from an EMBL/GenBank/DDBJ whole genome shotgun (WGS) entry which is preliminary data.</text>
</comment>
<gene>
    <name evidence="1" type="ORF">L6452_28980</name>
</gene>
<organism evidence="1 2">
    <name type="scientific">Arctium lappa</name>
    <name type="common">Greater burdock</name>
    <name type="synonym">Lappa major</name>
    <dbReference type="NCBI Taxonomy" id="4217"/>
    <lineage>
        <taxon>Eukaryota</taxon>
        <taxon>Viridiplantae</taxon>
        <taxon>Streptophyta</taxon>
        <taxon>Embryophyta</taxon>
        <taxon>Tracheophyta</taxon>
        <taxon>Spermatophyta</taxon>
        <taxon>Magnoliopsida</taxon>
        <taxon>eudicotyledons</taxon>
        <taxon>Gunneridae</taxon>
        <taxon>Pentapetalae</taxon>
        <taxon>asterids</taxon>
        <taxon>campanulids</taxon>
        <taxon>Asterales</taxon>
        <taxon>Asteraceae</taxon>
        <taxon>Carduoideae</taxon>
        <taxon>Cardueae</taxon>
        <taxon>Arctiinae</taxon>
        <taxon>Arctium</taxon>
    </lineage>
</organism>
<protein>
    <submittedName>
        <fullName evidence="1">Uncharacterized protein</fullName>
    </submittedName>
</protein>
<evidence type="ECO:0000313" key="1">
    <source>
        <dbReference type="EMBL" id="KAI3696588.1"/>
    </source>
</evidence>
<keyword evidence="2" id="KW-1185">Reference proteome</keyword>
<proteinExistence type="predicted"/>
<dbReference type="Proteomes" id="UP001055879">
    <property type="component" value="Linkage Group LG10"/>
</dbReference>
<reference evidence="2" key="1">
    <citation type="journal article" date="2022" name="Mol. Ecol. Resour.">
        <title>The genomes of chicory, endive, great burdock and yacon provide insights into Asteraceae palaeo-polyploidization history and plant inulin production.</title>
        <authorList>
            <person name="Fan W."/>
            <person name="Wang S."/>
            <person name="Wang H."/>
            <person name="Wang A."/>
            <person name="Jiang F."/>
            <person name="Liu H."/>
            <person name="Zhao H."/>
            <person name="Xu D."/>
            <person name="Zhang Y."/>
        </authorList>
    </citation>
    <scope>NUCLEOTIDE SEQUENCE [LARGE SCALE GENOMIC DNA]</scope>
    <source>
        <strain evidence="2">cv. Niubang</strain>
    </source>
</reference>